<keyword evidence="3" id="KW-1185">Reference proteome</keyword>
<evidence type="ECO:0000313" key="3">
    <source>
        <dbReference type="Proteomes" id="UP000694865"/>
    </source>
</evidence>
<protein>
    <submittedName>
        <fullName evidence="4">Uncharacterized protein LOC102808825</fullName>
    </submittedName>
</protein>
<accession>A0ABM0M146</accession>
<feature type="compositionally biased region" description="Polar residues" evidence="1">
    <location>
        <begin position="479"/>
        <end position="498"/>
    </location>
</feature>
<feature type="region of interest" description="Disordered" evidence="1">
    <location>
        <begin position="473"/>
        <end position="499"/>
    </location>
</feature>
<feature type="domain" description="Thioredoxin" evidence="2">
    <location>
        <begin position="513"/>
        <end position="653"/>
    </location>
</feature>
<dbReference type="PROSITE" id="PS51352">
    <property type="entry name" value="THIOREDOXIN_2"/>
    <property type="match status" value="1"/>
</dbReference>
<dbReference type="PANTHER" id="PTHR45815:SF3">
    <property type="entry name" value="PROTEIN DISULFIDE-ISOMERASE A6"/>
    <property type="match status" value="1"/>
</dbReference>
<organism evidence="3 4">
    <name type="scientific">Saccoglossus kowalevskii</name>
    <name type="common">Acorn worm</name>
    <dbReference type="NCBI Taxonomy" id="10224"/>
    <lineage>
        <taxon>Eukaryota</taxon>
        <taxon>Metazoa</taxon>
        <taxon>Hemichordata</taxon>
        <taxon>Enteropneusta</taxon>
        <taxon>Harrimaniidae</taxon>
        <taxon>Saccoglossus</taxon>
    </lineage>
</organism>
<sequence>MNSDTYYFFLLRFKSQRGTESEDTQTIESSRSLHVEVLPSSLANSDRGKTEATVIRNVTLPAYQQIELEYYLRHASQIPVCVLFYDQDASVLQNILISILSSDGVKTKDGIEVRIGSYPITKKVRGIEIPKVIPSLRCYLATTTTTSSFFEYDGEVELEQIKAWFSKTMLERNNMIMEACDSNIDDNIMKSPTTLIAFPGKDKFQYIESMLLAIKAVYETQILLVQPQSAHEEKLAARFGVNKYPTMLIINRKDWLKGSVKVTKRVESLEVRREIVELYLTALSLPMERLSMSSLQSTIMKYPGHTSLSLVCFYASWGKDVAEYLRVFERTSQTFTEFGAAVSYGLLDIKEVPEVVPQYVNATLAKTVPFIIAFQWRKDSLSGETKLIQKILGHALPTPTTVYEHLMENGLALEDDSGNSIRYASWMSHPNHLPVSYGFTSSSPICTAYDNTTHLSKQQEDFYYPTQWRRDSSKMVKSGNASRGNKTTENKNSQTQTPKVFPELEKIGKIPVLTDTTWVPVIESTDISALSQPFSSSKPTLKLTDRAMVAMVIYIQADCGSCSKNMEVFQQIAKSVQFIDGCSVYLVNCTASPITCQEQKIVGFPTLIGYRKLNWLDNEKCISLSMTDHYIRLDYHGAITVKLVLEWFSQVTLSTMTKVSRKELQKQTMIENVRVVGTMYPLSIAGKYLPHIAGVGRWFPLQCFMLICERLYGKTVCYAEKTPDIAETYFTDDNDEDMVVSQVRMIRRDHVEVTLFNLGMPLMTTLEDETNNKIHEFHTPHRYDIRPGQRCEDDHAACTDMLVDFIEDHRRLPVTQITETSFHTSSNWKSGSAQELPILIALAHGDNITEKSPFLQDLTHVAYKYYNFLITTTLDVDEFPGWSAQFIPADYRRNIIENTSRINDTILPSLFVYPRLCVVRWSNHRKAAFYPPIEEFNLVDTTDEPKSISSDEMDTFVKRVLENEKTMMIKTEHF</sequence>
<dbReference type="InterPro" id="IPR013766">
    <property type="entry name" value="Thioredoxin_domain"/>
</dbReference>
<evidence type="ECO:0000259" key="2">
    <source>
        <dbReference type="PROSITE" id="PS51352"/>
    </source>
</evidence>
<dbReference type="GeneID" id="102808825"/>
<dbReference type="PANTHER" id="PTHR45815">
    <property type="entry name" value="PROTEIN DISULFIDE-ISOMERASE A6"/>
    <property type="match status" value="1"/>
</dbReference>
<name>A0ABM0M146_SACKO</name>
<dbReference type="RefSeq" id="XP_006813737.1">
    <property type="nucleotide sequence ID" value="XM_006813674.1"/>
</dbReference>
<gene>
    <name evidence="4" type="primary">LOC102808825</name>
</gene>
<reference evidence="4" key="1">
    <citation type="submission" date="2025-08" db="UniProtKB">
        <authorList>
            <consortium name="RefSeq"/>
        </authorList>
    </citation>
    <scope>IDENTIFICATION</scope>
    <source>
        <tissue evidence="4">Testes</tissue>
    </source>
</reference>
<evidence type="ECO:0000313" key="4">
    <source>
        <dbReference type="RefSeq" id="XP_006813737.1"/>
    </source>
</evidence>
<dbReference type="Proteomes" id="UP000694865">
    <property type="component" value="Unplaced"/>
</dbReference>
<dbReference type="InterPro" id="IPR036249">
    <property type="entry name" value="Thioredoxin-like_sf"/>
</dbReference>
<dbReference type="Gene3D" id="3.40.30.10">
    <property type="entry name" value="Glutaredoxin"/>
    <property type="match status" value="1"/>
</dbReference>
<dbReference type="SUPFAM" id="SSF52833">
    <property type="entry name" value="Thioredoxin-like"/>
    <property type="match status" value="1"/>
</dbReference>
<dbReference type="CDD" id="cd02961">
    <property type="entry name" value="PDI_a_family"/>
    <property type="match status" value="1"/>
</dbReference>
<proteinExistence type="predicted"/>
<evidence type="ECO:0000256" key="1">
    <source>
        <dbReference type="SAM" id="MobiDB-lite"/>
    </source>
</evidence>